<accession>A0ACB8NSX7</accession>
<keyword evidence="2" id="KW-1185">Reference proteome</keyword>
<sequence length="547" mass="61465">MPTSLLNELTSQRNPNGLISENYNLTLAQSIQSVVAEIKKETPNFTHFVYIFYELMQAKIDPPLETIWVYVALSFRRLNFTDEDPLNQLSVVKDLFQLISACSGSCGSSKSIALLAPVAFQVYKVAVELKGRDLGSKRDKKVIRELKSLIDAILGFVIVCYCKNLNGQSDVISDNDLNPIVPVKYLFSLWMDKNGNLESFLPLVNADVFRGICERECDVNHLAGVVVVEVFLLKFCLNFMVGDAGKELEKELTSWVVSSMTKIQNVYFFGECSYLFFCKGQKIEIWSFFIRVSSNDEVLLRKVLYDAVILVEYSFLNPKRAAHLPAERIKSLSLTRLIAMQEAIEFSREDGDQKRAISYASAFSSSKLPSQIIKWIASQVGMDEKASISIGSSPKALLRWLLSLENQGIRVFGDRILKSRAKLAVDNSKADYEHQSSKIEGKKANDNLLFYIDNKGEEEESEGEENKEINESMNAAFVAAAHSMKMTEDSGRKRKERGSSGKKKKIKYHKFDLSNTSDSTKERFSSVSNKGSSSESDIAEPLSDEDV</sequence>
<evidence type="ECO:0000313" key="1">
    <source>
        <dbReference type="EMBL" id="KAH9801258.1"/>
    </source>
</evidence>
<reference evidence="2" key="1">
    <citation type="journal article" date="2023" name="Hortic. Res.">
        <title>A chromosome-level phased genome enabling allele-level studies in sweet orange: a case study on citrus Huanglongbing tolerance.</title>
        <authorList>
            <person name="Wu B."/>
            <person name="Yu Q."/>
            <person name="Deng Z."/>
            <person name="Duan Y."/>
            <person name="Luo F."/>
            <person name="Gmitter F. Jr."/>
        </authorList>
    </citation>
    <scope>NUCLEOTIDE SEQUENCE [LARGE SCALE GENOMIC DNA]</scope>
    <source>
        <strain evidence="2">cv. Valencia</strain>
    </source>
</reference>
<name>A0ACB8NSX7_CITSI</name>
<organism evidence="1 2">
    <name type="scientific">Citrus sinensis</name>
    <name type="common">Sweet orange</name>
    <name type="synonym">Citrus aurantium var. sinensis</name>
    <dbReference type="NCBI Taxonomy" id="2711"/>
    <lineage>
        <taxon>Eukaryota</taxon>
        <taxon>Viridiplantae</taxon>
        <taxon>Streptophyta</taxon>
        <taxon>Embryophyta</taxon>
        <taxon>Tracheophyta</taxon>
        <taxon>Spermatophyta</taxon>
        <taxon>Magnoliopsida</taxon>
        <taxon>eudicotyledons</taxon>
        <taxon>Gunneridae</taxon>
        <taxon>Pentapetalae</taxon>
        <taxon>rosids</taxon>
        <taxon>malvids</taxon>
        <taxon>Sapindales</taxon>
        <taxon>Rutaceae</taxon>
        <taxon>Aurantioideae</taxon>
        <taxon>Citrus</taxon>
    </lineage>
</organism>
<protein>
    <submittedName>
        <fullName evidence="1">Uncharacterized protein</fullName>
    </submittedName>
</protein>
<proteinExistence type="predicted"/>
<gene>
    <name evidence="1" type="ORF">KPL71_000955</name>
</gene>
<evidence type="ECO:0000313" key="2">
    <source>
        <dbReference type="Proteomes" id="UP000829398"/>
    </source>
</evidence>
<comment type="caution">
    <text evidence="1">The sequence shown here is derived from an EMBL/GenBank/DDBJ whole genome shotgun (WGS) entry which is preliminary data.</text>
</comment>
<dbReference type="Proteomes" id="UP000829398">
    <property type="component" value="Chromosome 1"/>
</dbReference>
<dbReference type="EMBL" id="CM039170">
    <property type="protein sequence ID" value="KAH9801258.1"/>
    <property type="molecule type" value="Genomic_DNA"/>
</dbReference>